<keyword evidence="2" id="KW-0472">Membrane</keyword>
<feature type="transmembrane region" description="Helical" evidence="2">
    <location>
        <begin position="89"/>
        <end position="112"/>
    </location>
</feature>
<sequence length="268" mass="28468">MVHTQPAQVTVPDWLQDPIAELVTFLPRLVGALVILAIGWIIGRLAGRVVMRIADGIELDRMVLETPLGRILGGTEQAVSRTFGKLAKWFVYALAILAAANALAIALLSEWISTAVSYLPAFIAGLLVIVFGFIVADFVGDMIERTRAATQTVYTSWFADGARVFLYFTAIVIGLGTMGIDVGILLVFARALAWGLAAAVAIGAGVAFGWGGKDYVAENIDGWMRRTNSMTPSDESSDQRRSESSAGTGSGSSARTDREPGPGADSDD</sequence>
<dbReference type="RefSeq" id="WP_254158631.1">
    <property type="nucleotide sequence ID" value="NZ_CP100355.1"/>
</dbReference>
<gene>
    <name evidence="3" type="ORF">NGM29_02245</name>
</gene>
<reference evidence="3" key="1">
    <citation type="submission" date="2022-06" db="EMBL/GenBank/DDBJ databases">
        <title>Diverse halophilic archaea isolated from saline environments.</title>
        <authorList>
            <person name="Cui H.-L."/>
        </authorList>
    </citation>
    <scope>NUCLEOTIDE SEQUENCE</scope>
    <source>
        <strain evidence="3">WLHS1</strain>
    </source>
</reference>
<keyword evidence="4" id="KW-1185">Reference proteome</keyword>
<feature type="region of interest" description="Disordered" evidence="1">
    <location>
        <begin position="227"/>
        <end position="268"/>
    </location>
</feature>
<keyword evidence="2" id="KW-1133">Transmembrane helix</keyword>
<dbReference type="EMBL" id="CP100355">
    <property type="protein sequence ID" value="UTF54126.1"/>
    <property type="molecule type" value="Genomic_DNA"/>
</dbReference>
<feature type="transmembrane region" description="Helical" evidence="2">
    <location>
        <begin position="118"/>
        <end position="143"/>
    </location>
</feature>
<evidence type="ECO:0000256" key="1">
    <source>
        <dbReference type="SAM" id="MobiDB-lite"/>
    </source>
</evidence>
<feature type="compositionally biased region" description="Low complexity" evidence="1">
    <location>
        <begin position="244"/>
        <end position="254"/>
    </location>
</feature>
<protein>
    <submittedName>
        <fullName evidence="3">Uncharacterized protein</fullName>
    </submittedName>
</protein>
<dbReference type="GeneID" id="73288829"/>
<dbReference type="AlphaFoldDB" id="A0A9E7NB13"/>
<evidence type="ECO:0000256" key="2">
    <source>
        <dbReference type="SAM" id="Phobius"/>
    </source>
</evidence>
<dbReference type="Proteomes" id="UP001056855">
    <property type="component" value="Chromosome"/>
</dbReference>
<evidence type="ECO:0000313" key="4">
    <source>
        <dbReference type="Proteomes" id="UP001056855"/>
    </source>
</evidence>
<dbReference type="Gene3D" id="1.10.287.1260">
    <property type="match status" value="2"/>
</dbReference>
<dbReference type="InterPro" id="IPR008910">
    <property type="entry name" value="MSC_TM_helix"/>
</dbReference>
<organism evidence="3 4">
    <name type="scientific">Natronosalvus rutilus</name>
    <dbReference type="NCBI Taxonomy" id="2953753"/>
    <lineage>
        <taxon>Archaea</taxon>
        <taxon>Methanobacteriati</taxon>
        <taxon>Methanobacteriota</taxon>
        <taxon>Stenosarchaea group</taxon>
        <taxon>Halobacteria</taxon>
        <taxon>Halobacteriales</taxon>
        <taxon>Natrialbaceae</taxon>
        <taxon>Natronosalvus</taxon>
    </lineage>
</organism>
<evidence type="ECO:0000313" key="3">
    <source>
        <dbReference type="EMBL" id="UTF54126.1"/>
    </source>
</evidence>
<feature type="transmembrane region" description="Helical" evidence="2">
    <location>
        <begin position="192"/>
        <end position="210"/>
    </location>
</feature>
<dbReference type="Pfam" id="PF05552">
    <property type="entry name" value="MS_channel_1st_1"/>
    <property type="match status" value="2"/>
</dbReference>
<proteinExistence type="predicted"/>
<accession>A0A9E7NB13</accession>
<dbReference type="KEGG" id="sawl:NGM29_02245"/>
<name>A0A9E7NB13_9EURY</name>
<keyword evidence="2" id="KW-0812">Transmembrane</keyword>
<feature type="transmembrane region" description="Helical" evidence="2">
    <location>
        <begin position="164"/>
        <end position="186"/>
    </location>
</feature>
<feature type="transmembrane region" description="Helical" evidence="2">
    <location>
        <begin position="25"/>
        <end position="43"/>
    </location>
</feature>